<evidence type="ECO:0000259" key="1">
    <source>
        <dbReference type="Pfam" id="PF08500"/>
    </source>
</evidence>
<reference evidence="2 3" key="1">
    <citation type="journal article" date="2017" name="Arch. Virol.">
        <title>Complete nucleotide sequence of clematis chlorotic mottle virus, a new member of the family Tombusviridae.</title>
        <authorList>
            <person name="McLaughlin M."/>
            <person name="Lockhart B."/>
            <person name="Jordan R."/>
            <person name="Denton G."/>
            <person name="Mollov D."/>
        </authorList>
    </citation>
    <scope>NUCLEOTIDE SEQUENCE [LARGE SCALE GENOMIC DNA]</scope>
</reference>
<evidence type="ECO:0000313" key="3">
    <source>
        <dbReference type="Proteomes" id="UP000203752"/>
    </source>
</evidence>
<dbReference type="Proteomes" id="UP000203752">
    <property type="component" value="Segment"/>
</dbReference>
<organism evidence="2 3">
    <name type="scientific">Clematis chlorotic mottle virus</name>
    <dbReference type="NCBI Taxonomy" id="1950126"/>
    <lineage>
        <taxon>Viruses</taxon>
        <taxon>Riboviria</taxon>
        <taxon>Orthornavirae</taxon>
        <taxon>Kitrinoviricota</taxon>
        <taxon>Tolucaviricetes</taxon>
        <taxon>Tolivirales</taxon>
        <taxon>Tombusviridae</taxon>
        <taxon>Procedovirinae</taxon>
        <taxon>Pelarspovirus</taxon>
        <taxon>Pelarspovirus clematis</taxon>
    </lineage>
</organism>
<dbReference type="Pfam" id="PF08500">
    <property type="entry name" value="Tombus_P33"/>
    <property type="match status" value="1"/>
</dbReference>
<dbReference type="EMBL" id="KX712140">
    <property type="protein sequence ID" value="AQM36680.1"/>
    <property type="molecule type" value="Genomic_RNA"/>
</dbReference>
<name>A0A1Q1MKA8_9TOMB</name>
<sequence>MASFVSSFLNGLSVLVNVECVLAHTLYELCTEVITQQPSDTISAICAAAGSIPADPVEEALLFTATDIQTSLVLEDDLDHHIIKEEVDEGKGEEVKKKHVRSRVNNRVPFAVILAQAAKAHFGGIPTASRANELSVMKYLASKCEELKVTPTHTRACVTRAFPLVFTPDEDDLRVYRMLNSENARSRRDQYLEARKIPSWWMQLLDNPLCARAWVRMYRRFCGMPDEKAFQFVK</sequence>
<gene>
    <name evidence="2" type="primary">p26</name>
</gene>
<keyword evidence="3" id="KW-1185">Reference proteome</keyword>
<dbReference type="GeneID" id="31051042"/>
<dbReference type="RefSeq" id="YP_009345601.1">
    <property type="nucleotide sequence ID" value="NC_033777.1"/>
</dbReference>
<accession>A0A1Q1MKA8</accession>
<dbReference type="GO" id="GO:0003968">
    <property type="term" value="F:RNA-directed RNA polymerase activity"/>
    <property type="evidence" value="ECO:0007669"/>
    <property type="project" value="InterPro"/>
</dbReference>
<dbReference type="OrthoDB" id="12338at10239"/>
<evidence type="ECO:0000313" key="2">
    <source>
        <dbReference type="EMBL" id="AQM36680.1"/>
    </source>
</evidence>
<dbReference type="KEGG" id="vg:31051042"/>
<dbReference type="InterPro" id="IPR013707">
    <property type="entry name" value="Tombusvirus_p33"/>
</dbReference>
<protein>
    <submittedName>
        <fullName evidence="2">p26</fullName>
    </submittedName>
</protein>
<proteinExistence type="predicted"/>
<feature type="domain" description="Tombusvirus p33" evidence="1">
    <location>
        <begin position="67"/>
        <end position="167"/>
    </location>
</feature>